<keyword evidence="2" id="KW-0812">Transmembrane</keyword>
<evidence type="ECO:0000256" key="2">
    <source>
        <dbReference type="RuleBase" id="RU362097"/>
    </source>
</evidence>
<keyword evidence="2" id="KW-0472">Membrane</keyword>
<dbReference type="PROSITE" id="PS51257">
    <property type="entry name" value="PROKAR_LIPOPROTEIN"/>
    <property type="match status" value="1"/>
</dbReference>
<keyword evidence="2" id="KW-0564">Palmitate</keyword>
<dbReference type="NCBIfam" id="TIGR01845">
    <property type="entry name" value="outer_NodT"/>
    <property type="match status" value="1"/>
</dbReference>
<comment type="subcellular location">
    <subcellularLocation>
        <location evidence="2">Cell membrane</location>
        <topology evidence="2">Lipid-anchor</topology>
    </subcellularLocation>
</comment>
<organism evidence="4 5">
    <name type="scientific">Acidovorax soli</name>
    <dbReference type="NCBI Taxonomy" id="592050"/>
    <lineage>
        <taxon>Bacteria</taxon>
        <taxon>Pseudomonadati</taxon>
        <taxon>Pseudomonadota</taxon>
        <taxon>Betaproteobacteria</taxon>
        <taxon>Burkholderiales</taxon>
        <taxon>Comamonadaceae</taxon>
        <taxon>Acidovorax</taxon>
    </lineage>
</organism>
<feature type="coiled-coil region" evidence="3">
    <location>
        <begin position="389"/>
        <end position="421"/>
    </location>
</feature>
<dbReference type="AlphaFoldDB" id="A0A7X0PKJ6"/>
<comment type="similarity">
    <text evidence="1 2">Belongs to the outer membrane factor (OMF) (TC 1.B.17) family.</text>
</comment>
<evidence type="ECO:0000313" key="4">
    <source>
        <dbReference type="EMBL" id="MBB6563546.1"/>
    </source>
</evidence>
<dbReference type="Gene3D" id="1.20.1600.10">
    <property type="entry name" value="Outer membrane efflux proteins (OEP)"/>
    <property type="match status" value="1"/>
</dbReference>
<dbReference type="GO" id="GO:0015562">
    <property type="term" value="F:efflux transmembrane transporter activity"/>
    <property type="evidence" value="ECO:0007669"/>
    <property type="project" value="InterPro"/>
</dbReference>
<dbReference type="InterPro" id="IPR010131">
    <property type="entry name" value="MdtP/NodT-like"/>
</dbReference>
<dbReference type="PANTHER" id="PTHR30203:SF32">
    <property type="entry name" value="CATION EFFLUX SYSTEM PROTEIN CUSC"/>
    <property type="match status" value="1"/>
</dbReference>
<evidence type="ECO:0000256" key="3">
    <source>
        <dbReference type="SAM" id="Coils"/>
    </source>
</evidence>
<reference evidence="4 5" key="1">
    <citation type="submission" date="2020-08" db="EMBL/GenBank/DDBJ databases">
        <title>Functional genomics of gut bacteria from endangered species of beetles.</title>
        <authorList>
            <person name="Carlos-Shanley C."/>
        </authorList>
    </citation>
    <scope>NUCLEOTIDE SEQUENCE [LARGE SCALE GENOMIC DNA]</scope>
    <source>
        <strain evidence="4 5">S00198</strain>
    </source>
</reference>
<evidence type="ECO:0000313" key="5">
    <source>
        <dbReference type="Proteomes" id="UP000575083"/>
    </source>
</evidence>
<keyword evidence="2" id="KW-0449">Lipoprotein</keyword>
<dbReference type="SUPFAM" id="SSF56954">
    <property type="entry name" value="Outer membrane efflux proteins (OEP)"/>
    <property type="match status" value="1"/>
</dbReference>
<dbReference type="InterPro" id="IPR003423">
    <property type="entry name" value="OMP_efflux"/>
</dbReference>
<dbReference type="PANTHER" id="PTHR30203">
    <property type="entry name" value="OUTER MEMBRANE CATION EFFLUX PROTEIN"/>
    <property type="match status" value="1"/>
</dbReference>
<evidence type="ECO:0000256" key="1">
    <source>
        <dbReference type="ARBA" id="ARBA00007613"/>
    </source>
</evidence>
<proteinExistence type="inferred from homology"/>
<protein>
    <submittedName>
        <fullName evidence="4">Multidrug efflux system outer membrane protein</fullName>
    </submittedName>
</protein>
<dbReference type="Pfam" id="PF02321">
    <property type="entry name" value="OEP"/>
    <property type="match status" value="2"/>
</dbReference>
<name>A0A7X0PKJ6_9BURK</name>
<sequence length="478" mass="50133">MTDSRTPLPLAVAAAAALLLSGCSMIPAYERPAAPVPGTFQAGPSAPAGAAAAAQVPWKDYFADPRLQALISAALANNRDLRVAALNIEQARAQFQVRRADQFPSVGLGANASRGPSASNGDLTNSFSVGLALSAWEIDFFGRIASLKEQALAQYLASEEGRNAAQVSLVAAVANGWLTLLADEELLNLSRRTLTSREESVRLTRLRLDAGVASELDFRQAESLTQAARATLAQQQRQRALDENALALLLGQPVPTDVLTSLAGASLAQAPAMAALPAGLPSELLTQRPDIRQAEQQLIAANANIGAARAAFFPRISLTAQAGTASGELSGLFKSGSWGFTIAPSLLLPIFDAGRNQANLESSQAARGIAVAQYEKAIQTAFREVSDALAGQSTLAEQAEAQRRQAEAEEARLRLADLRYRNGVSSYLDLLDAERSLFTTQQGVVQVRLAQLQNQVVLYKALGGGGTAEPAAPAAAGS</sequence>
<dbReference type="RefSeq" id="WP_184864708.1">
    <property type="nucleotide sequence ID" value="NZ_JACHLK010000020.1"/>
</dbReference>
<keyword evidence="3" id="KW-0175">Coiled coil</keyword>
<keyword evidence="5" id="KW-1185">Reference proteome</keyword>
<dbReference type="GO" id="GO:0005886">
    <property type="term" value="C:plasma membrane"/>
    <property type="evidence" value="ECO:0007669"/>
    <property type="project" value="UniProtKB-SubCell"/>
</dbReference>
<accession>A0A7X0PKJ6</accession>
<dbReference type="Proteomes" id="UP000575083">
    <property type="component" value="Unassembled WGS sequence"/>
</dbReference>
<gene>
    <name evidence="4" type="ORF">HNP48_006266</name>
</gene>
<dbReference type="Gene3D" id="2.20.200.10">
    <property type="entry name" value="Outer membrane efflux proteins (OEP)"/>
    <property type="match status" value="1"/>
</dbReference>
<dbReference type="EMBL" id="JACHLK010000020">
    <property type="protein sequence ID" value="MBB6563546.1"/>
    <property type="molecule type" value="Genomic_DNA"/>
</dbReference>
<keyword evidence="2" id="KW-1134">Transmembrane beta strand</keyword>
<comment type="caution">
    <text evidence="4">The sequence shown here is derived from an EMBL/GenBank/DDBJ whole genome shotgun (WGS) entry which is preliminary data.</text>
</comment>